<accession>A0A0E2BHQ5</accession>
<protein>
    <submittedName>
        <fullName evidence="1">Uncharacterized protein</fullName>
    </submittedName>
</protein>
<proteinExistence type="predicted"/>
<evidence type="ECO:0000313" key="1">
    <source>
        <dbReference type="EMBL" id="EKO34461.1"/>
    </source>
</evidence>
<name>A0A0E2BHQ5_9LEPT</name>
<comment type="caution">
    <text evidence="1">The sequence shown here is derived from an EMBL/GenBank/DDBJ whole genome shotgun (WGS) entry which is preliminary data.</text>
</comment>
<evidence type="ECO:0000313" key="2">
    <source>
        <dbReference type="Proteomes" id="UP000006329"/>
    </source>
</evidence>
<keyword evidence="2" id="KW-1185">Reference proteome</keyword>
<organism evidence="1 2">
    <name type="scientific">Leptospira santarosai str. MOR084</name>
    <dbReference type="NCBI Taxonomy" id="1049984"/>
    <lineage>
        <taxon>Bacteria</taxon>
        <taxon>Pseudomonadati</taxon>
        <taxon>Spirochaetota</taxon>
        <taxon>Spirochaetia</taxon>
        <taxon>Leptospirales</taxon>
        <taxon>Leptospiraceae</taxon>
        <taxon>Leptospira</taxon>
    </lineage>
</organism>
<dbReference type="Proteomes" id="UP000006329">
    <property type="component" value="Unassembled WGS sequence"/>
</dbReference>
<dbReference type="AlphaFoldDB" id="A0A0E2BHQ5"/>
<dbReference type="EMBL" id="AHON02000029">
    <property type="protein sequence ID" value="EKO34461.1"/>
    <property type="molecule type" value="Genomic_DNA"/>
</dbReference>
<gene>
    <name evidence="1" type="ORF">LEP1GSC179_3312</name>
</gene>
<reference evidence="1" key="1">
    <citation type="submission" date="2012-10" db="EMBL/GenBank/DDBJ databases">
        <authorList>
            <person name="Harkins D.M."/>
            <person name="Durkin A.S."/>
            <person name="Brinkac L.M."/>
            <person name="Haft D.H."/>
            <person name="Selengut J.D."/>
            <person name="Sanka R."/>
            <person name="DePew J."/>
            <person name="Purushe J."/>
            <person name="Matthias M.A."/>
            <person name="Vinetz J.M."/>
            <person name="Sutton G.G."/>
            <person name="Nierman W.C."/>
            <person name="Fouts D.E."/>
        </authorList>
    </citation>
    <scope>NUCLEOTIDE SEQUENCE [LARGE SCALE GENOMIC DNA]</scope>
    <source>
        <strain evidence="1">MOR084</strain>
    </source>
</reference>
<sequence>MFESADNFIRHKGSILKNDSYRSNLHSTFKKCRNFQRR</sequence>